<dbReference type="Proteomes" id="UP000218267">
    <property type="component" value="Chromosome"/>
</dbReference>
<evidence type="ECO:0000259" key="1">
    <source>
        <dbReference type="Pfam" id="PF00753"/>
    </source>
</evidence>
<reference evidence="3" key="2">
    <citation type="journal article" date="2020" name="Antonie Van Leeuwenhoek">
        <title>Labilibaculum antarcticum sp. nov., a novel facultative anaerobic, psychrotorelant bacterium isolated from marine sediment of Antarctica.</title>
        <authorList>
            <person name="Watanabe M."/>
            <person name="Kojima H."/>
            <person name="Fukui M."/>
        </authorList>
    </citation>
    <scope>NUCLEOTIDE SEQUENCE [LARGE SCALE GENOMIC DNA]</scope>
    <source>
        <strain evidence="3">SPP2</strain>
    </source>
</reference>
<dbReference type="InterPro" id="IPR036866">
    <property type="entry name" value="RibonucZ/Hydroxyglut_hydro"/>
</dbReference>
<keyword evidence="3" id="KW-1185">Reference proteome</keyword>
<dbReference type="OrthoDB" id="9803916at2"/>
<dbReference type="InterPro" id="IPR001279">
    <property type="entry name" value="Metallo-B-lactamas"/>
</dbReference>
<dbReference type="PANTHER" id="PTHR13754">
    <property type="entry name" value="METALLO-BETA-LACTAMASE SUPERFAMILY PROTEIN"/>
    <property type="match status" value="1"/>
</dbReference>
<dbReference type="CDD" id="cd07713">
    <property type="entry name" value="DHPS-like_MBL-fold"/>
    <property type="match status" value="1"/>
</dbReference>
<dbReference type="KEGG" id="mbas:ALGA_3156"/>
<dbReference type="RefSeq" id="WP_096430875.1">
    <property type="nucleotide sequence ID" value="NZ_AP018042.1"/>
</dbReference>
<evidence type="ECO:0000313" key="3">
    <source>
        <dbReference type="Proteomes" id="UP000218267"/>
    </source>
</evidence>
<dbReference type="PANTHER" id="PTHR13754:SF18">
    <property type="entry name" value="7,8-DIHYDROPTERIN-6-METHYL-4-(BETA-D-RIBOFURANOSYL)-AMINOBENZENE-5'-PHOSPHATE SYNTHASE"/>
    <property type="match status" value="1"/>
</dbReference>
<sequence>MKLTVLTENMAGGEFLAEHGLSYLIEQDGKTILFDTGHSDIFLKNSILKGYRIEDSADVVVLSHGHWDHGDGLQHISNKTLIAHPNSFIKRFHKGSKRNIGLSLSKSEIKKRFNLIESALPYYITKDIIFLGEIPRTNKFESQETPFIDEQANEDFVPDDSALAIIQNNELIIITGCSHSGICNIVEYAIKVSKIDKVKVIMGGFHLKKDDSQTQKTIEYLKHLNVRQVLPSHCTELPALAAFYNEFKIQQVRTGQEFLF</sequence>
<reference evidence="2 3" key="1">
    <citation type="journal article" date="2018" name="Mar. Genomics">
        <title>Complete genome sequence of Marinifilaceae bacterium strain SPP2, isolated from the Antarctic marine sediment.</title>
        <authorList>
            <person name="Watanabe M."/>
            <person name="Kojima H."/>
            <person name="Fukui M."/>
        </authorList>
    </citation>
    <scope>NUCLEOTIDE SEQUENCE [LARGE SCALE GENOMIC DNA]</scope>
    <source>
        <strain evidence="2 3">SPP2</strain>
    </source>
</reference>
<dbReference type="InterPro" id="IPR052926">
    <property type="entry name" value="Metallo-beta-lactamase_dom"/>
</dbReference>
<gene>
    <name evidence="2" type="ORF">ALGA_3156</name>
</gene>
<dbReference type="InterPro" id="IPR041712">
    <property type="entry name" value="DHPS-like_MBL-fold"/>
</dbReference>
<evidence type="ECO:0000313" key="2">
    <source>
        <dbReference type="EMBL" id="BAX81456.1"/>
    </source>
</evidence>
<dbReference type="Pfam" id="PF00753">
    <property type="entry name" value="Lactamase_B"/>
    <property type="match status" value="1"/>
</dbReference>
<feature type="domain" description="Metallo-beta-lactamase" evidence="1">
    <location>
        <begin position="20"/>
        <end position="80"/>
    </location>
</feature>
<accession>A0A1Y1CM21</accession>
<dbReference type="GO" id="GO:0016740">
    <property type="term" value="F:transferase activity"/>
    <property type="evidence" value="ECO:0007669"/>
    <property type="project" value="TreeGrafter"/>
</dbReference>
<dbReference type="SUPFAM" id="SSF56281">
    <property type="entry name" value="Metallo-hydrolase/oxidoreductase"/>
    <property type="match status" value="1"/>
</dbReference>
<dbReference type="AlphaFoldDB" id="A0A1Y1CM21"/>
<proteinExistence type="predicted"/>
<protein>
    <recommendedName>
        <fullName evidence="1">Metallo-beta-lactamase domain-containing protein</fullName>
    </recommendedName>
</protein>
<dbReference type="Gene3D" id="3.60.15.10">
    <property type="entry name" value="Ribonuclease Z/Hydroxyacylglutathione hydrolase-like"/>
    <property type="match status" value="1"/>
</dbReference>
<name>A0A1Y1CM21_9BACT</name>
<dbReference type="EMBL" id="AP018042">
    <property type="protein sequence ID" value="BAX81456.1"/>
    <property type="molecule type" value="Genomic_DNA"/>
</dbReference>
<organism evidence="2 3">
    <name type="scientific">Labilibaculum antarcticum</name>
    <dbReference type="NCBI Taxonomy" id="1717717"/>
    <lineage>
        <taxon>Bacteria</taxon>
        <taxon>Pseudomonadati</taxon>
        <taxon>Bacteroidota</taxon>
        <taxon>Bacteroidia</taxon>
        <taxon>Marinilabiliales</taxon>
        <taxon>Marinifilaceae</taxon>
        <taxon>Labilibaculum</taxon>
    </lineage>
</organism>